<keyword evidence="5 12" id="KW-0408">Iron</keyword>
<dbReference type="PRINTS" id="PR00458">
    <property type="entry name" value="PEROXIDASE"/>
</dbReference>
<dbReference type="GO" id="GO:0042744">
    <property type="term" value="P:hydrogen peroxide catabolic process"/>
    <property type="evidence" value="ECO:0007669"/>
    <property type="project" value="UniProtKB-KW"/>
</dbReference>
<dbReference type="InterPro" id="IPR000763">
    <property type="entry name" value="Catalase_peroxidase"/>
</dbReference>
<dbReference type="Gene3D" id="1.10.420.10">
    <property type="entry name" value="Peroxidase, domain 2"/>
    <property type="match status" value="2"/>
</dbReference>
<comment type="similarity">
    <text evidence="9 12 13">Belongs to the peroxidase family. Peroxidase/catalase subfamily.</text>
</comment>
<dbReference type="FunFam" id="1.10.420.10:FF:000002">
    <property type="entry name" value="Catalase-peroxidase"/>
    <property type="match status" value="1"/>
</dbReference>
<dbReference type="PROSITE" id="PS00436">
    <property type="entry name" value="PEROXIDASE_2"/>
    <property type="match status" value="1"/>
</dbReference>
<comment type="caution">
    <text evidence="12">Lacks conserved residue(s) required for the propagation of feature annotation.</text>
</comment>
<proteinExistence type="inferred from homology"/>
<evidence type="ECO:0000256" key="2">
    <source>
        <dbReference type="ARBA" id="ARBA00022617"/>
    </source>
</evidence>
<keyword evidence="6 12" id="KW-0376">Hydrogen peroxide</keyword>
<keyword evidence="3 12" id="KW-0479">Metal-binding</keyword>
<feature type="binding site" description="axial binding residue" evidence="12">
    <location>
        <position position="295"/>
    </location>
    <ligand>
        <name>heme b</name>
        <dbReference type="ChEBI" id="CHEBI:60344"/>
    </ligand>
    <ligandPart>
        <name>Fe</name>
        <dbReference type="ChEBI" id="CHEBI:18248"/>
    </ligandPart>
</feature>
<feature type="domain" description="Plant heme peroxidase family profile" evidence="15">
    <location>
        <begin position="166"/>
        <end position="438"/>
    </location>
</feature>
<dbReference type="NCBIfam" id="TIGR00198">
    <property type="entry name" value="cat_per_HPI"/>
    <property type="match status" value="1"/>
</dbReference>
<dbReference type="KEGG" id="nhu:H0264_31155"/>
<dbReference type="SUPFAM" id="SSF48113">
    <property type="entry name" value="Heme-dependent peroxidases"/>
    <property type="match status" value="2"/>
</dbReference>
<dbReference type="InterPro" id="IPR019794">
    <property type="entry name" value="Peroxidases_AS"/>
</dbReference>
<dbReference type="AlphaFoldDB" id="A0A7D6V9F7"/>
<feature type="site" description="Transition state stabilizer" evidence="12">
    <location>
        <position position="129"/>
    </location>
</feature>
<evidence type="ECO:0000256" key="13">
    <source>
        <dbReference type="RuleBase" id="RU003451"/>
    </source>
</evidence>
<evidence type="ECO:0000259" key="15">
    <source>
        <dbReference type="PROSITE" id="PS50873"/>
    </source>
</evidence>
<dbReference type="FunFam" id="1.10.520.10:FF:000002">
    <property type="entry name" value="Catalase-peroxidase"/>
    <property type="match status" value="1"/>
</dbReference>
<dbReference type="InterPro" id="IPR002016">
    <property type="entry name" value="Haem_peroxidase"/>
</dbReference>
<feature type="cross-link" description="Tryptophyl-tyrosyl-methioninium (Tyr-Met) (with Trp-132)" evidence="12">
    <location>
        <begin position="254"/>
        <end position="280"/>
    </location>
</feature>
<evidence type="ECO:0000313" key="17">
    <source>
        <dbReference type="Proteomes" id="UP000515512"/>
    </source>
</evidence>
<evidence type="ECO:0000313" key="16">
    <source>
        <dbReference type="EMBL" id="QLY29653.1"/>
    </source>
</evidence>
<feature type="active site" description="Proton acceptor" evidence="12">
    <location>
        <position position="133"/>
    </location>
</feature>
<dbReference type="GO" id="GO:0046872">
    <property type="term" value="F:metal ion binding"/>
    <property type="evidence" value="ECO:0007669"/>
    <property type="project" value="UniProtKB-KW"/>
</dbReference>
<comment type="PTM">
    <text evidence="12">Formation of the three residue Trp-Tyr-Met cross-link is important for the catalase, but not the peroxidase activity of the enzyme.</text>
</comment>
<dbReference type="PRINTS" id="PR00460">
    <property type="entry name" value="BPEROXIDASE"/>
</dbReference>
<name>A0A7D6V9F7_9NOCA</name>
<comment type="function">
    <text evidence="12">Bifunctional enzyme with both catalase and broad-spectrum peroxidase activity.</text>
</comment>
<evidence type="ECO:0000256" key="5">
    <source>
        <dbReference type="ARBA" id="ARBA00023004"/>
    </source>
</evidence>
<dbReference type="PROSITE" id="PS50873">
    <property type="entry name" value="PEROXIDASE_4"/>
    <property type="match status" value="1"/>
</dbReference>
<protein>
    <recommendedName>
        <fullName evidence="11 12">Catalase-peroxidase</fullName>
        <shortName evidence="12">CP</shortName>
        <ecNumber evidence="10 12">1.11.1.21</ecNumber>
    </recommendedName>
    <alternativeName>
        <fullName evidence="12">Peroxidase/catalase</fullName>
    </alternativeName>
</protein>
<keyword evidence="17" id="KW-1185">Reference proteome</keyword>
<dbReference type="EMBL" id="CP059399">
    <property type="protein sequence ID" value="QLY29653.1"/>
    <property type="molecule type" value="Genomic_DNA"/>
</dbReference>
<evidence type="ECO:0000256" key="14">
    <source>
        <dbReference type="SAM" id="MobiDB-lite"/>
    </source>
</evidence>
<comment type="catalytic activity">
    <reaction evidence="8 12 13">
        <text>H2O2 + AH2 = A + 2 H2O</text>
        <dbReference type="Rhea" id="RHEA:30275"/>
        <dbReference type="ChEBI" id="CHEBI:13193"/>
        <dbReference type="ChEBI" id="CHEBI:15377"/>
        <dbReference type="ChEBI" id="CHEBI:16240"/>
        <dbReference type="ChEBI" id="CHEBI:17499"/>
        <dbReference type="EC" id="1.11.1.21"/>
    </reaction>
</comment>
<dbReference type="HAMAP" id="MF_01961">
    <property type="entry name" value="Catal_peroxid"/>
    <property type="match status" value="1"/>
</dbReference>
<comment type="catalytic activity">
    <reaction evidence="7 12 13">
        <text>2 H2O2 = O2 + 2 H2O</text>
        <dbReference type="Rhea" id="RHEA:20309"/>
        <dbReference type="ChEBI" id="CHEBI:15377"/>
        <dbReference type="ChEBI" id="CHEBI:15379"/>
        <dbReference type="ChEBI" id="CHEBI:16240"/>
        <dbReference type="EC" id="1.11.1.21"/>
    </reaction>
</comment>
<evidence type="ECO:0000256" key="3">
    <source>
        <dbReference type="ARBA" id="ARBA00022723"/>
    </source>
</evidence>
<dbReference type="GO" id="GO:0070301">
    <property type="term" value="P:cellular response to hydrogen peroxide"/>
    <property type="evidence" value="ECO:0007669"/>
    <property type="project" value="TreeGrafter"/>
</dbReference>
<keyword evidence="2 12" id="KW-0349">Heme</keyword>
<feature type="region of interest" description="Disordered" evidence="14">
    <location>
        <begin position="1"/>
        <end position="62"/>
    </location>
</feature>
<dbReference type="InterPro" id="IPR010255">
    <property type="entry name" value="Haem_peroxidase_sf"/>
</dbReference>
<keyword evidence="4 12" id="KW-0560">Oxidoreductase</keyword>
<evidence type="ECO:0000256" key="11">
    <source>
        <dbReference type="ARBA" id="ARBA00074141"/>
    </source>
</evidence>
<evidence type="ECO:0000256" key="8">
    <source>
        <dbReference type="ARBA" id="ARBA00051651"/>
    </source>
</evidence>
<dbReference type="GO" id="GO:0005829">
    <property type="term" value="C:cytosol"/>
    <property type="evidence" value="ECO:0007669"/>
    <property type="project" value="TreeGrafter"/>
</dbReference>
<evidence type="ECO:0000256" key="10">
    <source>
        <dbReference type="ARBA" id="ARBA00067012"/>
    </source>
</evidence>
<dbReference type="GO" id="GO:0004096">
    <property type="term" value="F:catalase activity"/>
    <property type="evidence" value="ECO:0007669"/>
    <property type="project" value="UniProtKB-UniRule"/>
</dbReference>
<keyword evidence="1 12" id="KW-0575">Peroxidase</keyword>
<dbReference type="NCBIfam" id="NF011635">
    <property type="entry name" value="PRK15061.1"/>
    <property type="match status" value="1"/>
</dbReference>
<dbReference type="InterPro" id="IPR019793">
    <property type="entry name" value="Peroxidases_heam-ligand_BS"/>
</dbReference>
<dbReference type="Gene3D" id="1.10.520.10">
    <property type="match status" value="2"/>
</dbReference>
<comment type="cofactor">
    <cofactor evidence="12">
        <name>heme b</name>
        <dbReference type="ChEBI" id="CHEBI:60344"/>
    </cofactor>
    <text evidence="12">Binds 1 heme b (iron(II)-protoporphyrin IX) group per dimer.</text>
</comment>
<dbReference type="CDD" id="cd00649">
    <property type="entry name" value="catalase_peroxidase_1"/>
    <property type="match status" value="1"/>
</dbReference>
<evidence type="ECO:0000256" key="7">
    <source>
        <dbReference type="ARBA" id="ARBA00049145"/>
    </source>
</evidence>
<sequence>MKPRSSTGGSAPTVRHHNVPDRSPHPQSGRKIVTSDSTHSESENPAIPSPTPKAHRPNTNKDWWPEQIDVSVLHAHSSKANPLGADFDYAKEFAKLDVEALKADVAAVLTDSQDWWPADYGNYGGLFIRMSWHAAGTYRISDGRGGGGQGAQRFAPLNSWPDNANLDKARRLLWPVKQKYGSKLSWADLLVFAGNVALESMGFKTFGFGFGRPDIWEPEEIYWGPEDTWLGDERYSGDRDLSNPLGAVQMGLIYVNPEGPNGQPDPVAAARDIRETFGRMAMNDEETAALIVGGHSFGKTHGAGDATLVGPEPEAAPIEQQGLGWKSAFGSGKAGDSITSGLEVVWTTTPTKWGNGFLQNLYGYEYELTKSPAGAWQWVAKDSENTIPDPFGGPARKPTMLTTDLSLREDPIYREITSRWLEHPEELAEAFAKAWYKLLHRDMGPISRYLGPWVPEPQLWQDPVPAVDHELIGEQDIAALKAKVLESGLSVAQLVKTAWASAASFRSTDKRGGANGARLRLEPQKSWEVNEPAELAKVLPVLEQIRQDFNAGGKQVSLADLIILAGSAAIEKAAKDAGQTVTVPFHPGRTDATQETTDVESFAVLEPRADGFRNYARSGEKAPLERLLLDRAYMLDVTAPELTVLVGGLRVLGANYNGSEHGVFTDRPGTLTTDFFVNLLDMKTEWKPSGSAENVYEGIDRATGERKWTATANDLVFGSHSVLRAVAEVYAQQDAQAKFVNDFVAAWVKVVDNDRFDLA</sequence>
<dbReference type="GO" id="GO:0020037">
    <property type="term" value="F:heme binding"/>
    <property type="evidence" value="ECO:0007669"/>
    <property type="project" value="InterPro"/>
</dbReference>
<organism evidence="16 17">
    <name type="scientific">Nocardia huaxiensis</name>
    <dbReference type="NCBI Taxonomy" id="2755382"/>
    <lineage>
        <taxon>Bacteria</taxon>
        <taxon>Bacillati</taxon>
        <taxon>Actinomycetota</taxon>
        <taxon>Actinomycetes</taxon>
        <taxon>Mycobacteriales</taxon>
        <taxon>Nocardiaceae</taxon>
        <taxon>Nocardia</taxon>
    </lineage>
</organism>
<dbReference type="Proteomes" id="UP000515512">
    <property type="component" value="Chromosome"/>
</dbReference>
<feature type="compositionally biased region" description="Polar residues" evidence="14">
    <location>
        <begin position="1"/>
        <end position="10"/>
    </location>
</feature>
<evidence type="ECO:0000256" key="12">
    <source>
        <dbReference type="HAMAP-Rule" id="MF_01961"/>
    </source>
</evidence>
<gene>
    <name evidence="12 16" type="primary">katG</name>
    <name evidence="16" type="ORF">H0264_31155</name>
</gene>
<evidence type="ECO:0000256" key="4">
    <source>
        <dbReference type="ARBA" id="ARBA00023002"/>
    </source>
</evidence>
<dbReference type="PANTHER" id="PTHR30555:SF0">
    <property type="entry name" value="CATALASE-PEROXIDASE"/>
    <property type="match status" value="1"/>
</dbReference>
<evidence type="ECO:0000256" key="1">
    <source>
        <dbReference type="ARBA" id="ARBA00022559"/>
    </source>
</evidence>
<evidence type="ECO:0000256" key="6">
    <source>
        <dbReference type="ARBA" id="ARBA00023324"/>
    </source>
</evidence>
<dbReference type="CDD" id="cd08200">
    <property type="entry name" value="catalase_peroxidase_2"/>
    <property type="match status" value="1"/>
</dbReference>
<reference evidence="16 17" key="1">
    <citation type="submission" date="2020-07" db="EMBL/GenBank/DDBJ databases">
        <authorList>
            <person name="Zhuang K."/>
            <person name="Ran Y."/>
        </authorList>
    </citation>
    <scope>NUCLEOTIDE SEQUENCE [LARGE SCALE GENOMIC DNA]</scope>
    <source>
        <strain evidence="16 17">WCH-YHL-001</strain>
    </source>
</reference>
<dbReference type="Pfam" id="PF00141">
    <property type="entry name" value="peroxidase"/>
    <property type="match status" value="2"/>
</dbReference>
<dbReference type="EC" id="1.11.1.21" evidence="10 12"/>
<comment type="subunit">
    <text evidence="12">Homodimer or homotetramer.</text>
</comment>
<dbReference type="PANTHER" id="PTHR30555">
    <property type="entry name" value="HYDROPEROXIDASE I, BIFUNCTIONAL CATALASE-PEROXIDASE"/>
    <property type="match status" value="1"/>
</dbReference>
<dbReference type="FunFam" id="1.10.420.10:FF:000004">
    <property type="entry name" value="Catalase-peroxidase"/>
    <property type="match status" value="1"/>
</dbReference>
<evidence type="ECO:0000256" key="9">
    <source>
        <dbReference type="ARBA" id="ARBA00060838"/>
    </source>
</evidence>
<accession>A0A7D6V9F7</accession>
<dbReference type="PROSITE" id="PS00435">
    <property type="entry name" value="PEROXIDASE_1"/>
    <property type="match status" value="1"/>
</dbReference>